<dbReference type="GO" id="GO:0004252">
    <property type="term" value="F:serine-type endopeptidase activity"/>
    <property type="evidence" value="ECO:0007669"/>
    <property type="project" value="InterPro"/>
</dbReference>
<evidence type="ECO:0000313" key="3">
    <source>
        <dbReference type="EMBL" id="CAH1788925.1"/>
    </source>
</evidence>
<gene>
    <name evidence="3" type="ORF">OFUS_LOCUS14371</name>
</gene>
<dbReference type="Pfam" id="PF00089">
    <property type="entry name" value="Trypsin"/>
    <property type="match status" value="1"/>
</dbReference>
<comment type="caution">
    <text evidence="3">The sequence shown here is derived from an EMBL/GenBank/DDBJ whole genome shotgun (WGS) entry which is preliminary data.</text>
</comment>
<evidence type="ECO:0000256" key="1">
    <source>
        <dbReference type="ARBA" id="ARBA00023157"/>
    </source>
</evidence>
<evidence type="ECO:0000313" key="4">
    <source>
        <dbReference type="Proteomes" id="UP000749559"/>
    </source>
</evidence>
<dbReference type="InterPro" id="IPR001254">
    <property type="entry name" value="Trypsin_dom"/>
</dbReference>
<dbReference type="PROSITE" id="PS50240">
    <property type="entry name" value="TRYPSIN_DOM"/>
    <property type="match status" value="1"/>
</dbReference>
<dbReference type="PANTHER" id="PTHR24256">
    <property type="entry name" value="TRYPTASE-RELATED"/>
    <property type="match status" value="1"/>
</dbReference>
<dbReference type="Gene3D" id="2.40.10.10">
    <property type="entry name" value="Trypsin-like serine proteases"/>
    <property type="match status" value="1"/>
</dbReference>
<evidence type="ECO:0000256" key="2">
    <source>
        <dbReference type="ARBA" id="ARBA00024195"/>
    </source>
</evidence>
<sequence length="286" mass="31337">MLLLTFVCLTYLTTANAVTLGTAAASDWGYWTASILKVDAVNSSIYTHTCGGVLLNTTGYGNSDRLWILSSARCFAENQITADWRVEVGRRHILDDDPSTVQLKPVSRIIRYPTYDINDYQVNDIALVKMGSRVSLNSRVGVAFLPSRTNENYVGRDCYLSGWGKLNSFDEDTAPEFILGGRAMQIADTFTISNADCSSQYPAIVNTMVCAMRSETEYPSPCGERDYGSPLICNAGSVNSPIYRAAGISTGQWPGQNCGDNSLTPIPLFTRVAPFITWIQDTVTNN</sequence>
<dbReference type="OrthoDB" id="5565075at2759"/>
<proteinExistence type="inferred from homology"/>
<dbReference type="Proteomes" id="UP000749559">
    <property type="component" value="Unassembled WGS sequence"/>
</dbReference>
<keyword evidence="4" id="KW-1185">Reference proteome</keyword>
<reference evidence="3" key="1">
    <citation type="submission" date="2022-03" db="EMBL/GenBank/DDBJ databases">
        <authorList>
            <person name="Martin C."/>
        </authorList>
    </citation>
    <scope>NUCLEOTIDE SEQUENCE</scope>
</reference>
<dbReference type="SUPFAM" id="SSF50494">
    <property type="entry name" value="Trypsin-like serine proteases"/>
    <property type="match status" value="1"/>
</dbReference>
<dbReference type="EMBL" id="CAIIXF020000007">
    <property type="protein sequence ID" value="CAH1788925.1"/>
    <property type="molecule type" value="Genomic_DNA"/>
</dbReference>
<dbReference type="InterPro" id="IPR051487">
    <property type="entry name" value="Ser/Thr_Proteases_Immune/Dev"/>
</dbReference>
<dbReference type="CDD" id="cd00190">
    <property type="entry name" value="Tryp_SPc"/>
    <property type="match status" value="1"/>
</dbReference>
<comment type="similarity">
    <text evidence="2">Belongs to the peptidase S1 family. CLIP subfamily.</text>
</comment>
<organism evidence="3 4">
    <name type="scientific">Owenia fusiformis</name>
    <name type="common">Polychaete worm</name>
    <dbReference type="NCBI Taxonomy" id="6347"/>
    <lineage>
        <taxon>Eukaryota</taxon>
        <taxon>Metazoa</taxon>
        <taxon>Spiralia</taxon>
        <taxon>Lophotrochozoa</taxon>
        <taxon>Annelida</taxon>
        <taxon>Polychaeta</taxon>
        <taxon>Sedentaria</taxon>
        <taxon>Canalipalpata</taxon>
        <taxon>Sabellida</taxon>
        <taxon>Oweniida</taxon>
        <taxon>Oweniidae</taxon>
        <taxon>Owenia</taxon>
    </lineage>
</organism>
<name>A0A8J1UJH4_OWEFU</name>
<dbReference type="GO" id="GO:0006508">
    <property type="term" value="P:proteolysis"/>
    <property type="evidence" value="ECO:0007669"/>
    <property type="project" value="InterPro"/>
</dbReference>
<protein>
    <submittedName>
        <fullName evidence="3">Uncharacterized protein</fullName>
    </submittedName>
</protein>
<accession>A0A8J1UJH4</accession>
<dbReference type="SMART" id="SM00020">
    <property type="entry name" value="Tryp_SPc"/>
    <property type="match status" value="1"/>
</dbReference>
<dbReference type="InterPro" id="IPR043504">
    <property type="entry name" value="Peptidase_S1_PA_chymotrypsin"/>
</dbReference>
<keyword evidence="1" id="KW-1015">Disulfide bond</keyword>
<dbReference type="InterPro" id="IPR009003">
    <property type="entry name" value="Peptidase_S1_PA"/>
</dbReference>
<dbReference type="AlphaFoldDB" id="A0A8J1UJH4"/>